<dbReference type="eggNOG" id="COG4934">
    <property type="taxonomic scope" value="Bacteria"/>
</dbReference>
<evidence type="ECO:0000256" key="2">
    <source>
        <dbReference type="ARBA" id="ARBA00022670"/>
    </source>
</evidence>
<dbReference type="PANTHER" id="PTHR14218:SF15">
    <property type="entry name" value="TRIPEPTIDYL-PEPTIDASE 1"/>
    <property type="match status" value="1"/>
</dbReference>
<reference evidence="10 11" key="1">
    <citation type="journal article" date="2009" name="Stand. Genomic Sci.">
        <title>Complete genome sequence of Catenulispora acidiphila type strain (ID 139908).</title>
        <authorList>
            <person name="Copeland A."/>
            <person name="Lapidus A."/>
            <person name="Glavina Del Rio T."/>
            <person name="Nolan M."/>
            <person name="Lucas S."/>
            <person name="Chen F."/>
            <person name="Tice H."/>
            <person name="Cheng J.F."/>
            <person name="Bruce D."/>
            <person name="Goodwin L."/>
            <person name="Pitluck S."/>
            <person name="Mikhailova N."/>
            <person name="Pati A."/>
            <person name="Ivanova N."/>
            <person name="Mavromatis K."/>
            <person name="Chen A."/>
            <person name="Palaniappan K."/>
            <person name="Chain P."/>
            <person name="Land M."/>
            <person name="Hauser L."/>
            <person name="Chang Y.J."/>
            <person name="Jeffries C.D."/>
            <person name="Chertkov O."/>
            <person name="Brettin T."/>
            <person name="Detter J.C."/>
            <person name="Han C."/>
            <person name="Ali Z."/>
            <person name="Tindall B.J."/>
            <person name="Goker M."/>
            <person name="Bristow J."/>
            <person name="Eisen J.A."/>
            <person name="Markowitz V."/>
            <person name="Hugenholtz P."/>
            <person name="Kyrpides N.C."/>
            <person name="Klenk H.P."/>
        </authorList>
    </citation>
    <scope>NUCLEOTIDE SEQUENCE [LARGE SCALE GENOMIC DNA]</scope>
    <source>
        <strain evidence="11">DSM 44928 / JCM 14897 / NBRC 102108 / NRRL B-24433 / ID139908</strain>
    </source>
</reference>
<dbReference type="KEGG" id="cai:Caci_5805"/>
<dbReference type="GO" id="GO:0008240">
    <property type="term" value="F:tripeptidyl-peptidase activity"/>
    <property type="evidence" value="ECO:0007669"/>
    <property type="project" value="TreeGrafter"/>
</dbReference>
<dbReference type="GO" id="GO:0004252">
    <property type="term" value="F:serine-type endopeptidase activity"/>
    <property type="evidence" value="ECO:0007669"/>
    <property type="project" value="InterPro"/>
</dbReference>
<keyword evidence="2" id="KW-0645">Protease</keyword>
<dbReference type="GO" id="GO:0006508">
    <property type="term" value="P:proteolysis"/>
    <property type="evidence" value="ECO:0007669"/>
    <property type="project" value="UniProtKB-KW"/>
</dbReference>
<dbReference type="InterPro" id="IPR036852">
    <property type="entry name" value="Peptidase_S8/S53_dom_sf"/>
</dbReference>
<dbReference type="Pfam" id="PF09286">
    <property type="entry name" value="Pro-kuma_activ"/>
    <property type="match status" value="1"/>
</dbReference>
<keyword evidence="6" id="KW-0106">Calcium</keyword>
<dbReference type="EMBL" id="CP001700">
    <property type="protein sequence ID" value="ACU74663.1"/>
    <property type="molecule type" value="Genomic_DNA"/>
</dbReference>
<keyword evidence="3" id="KW-0479">Metal-binding</keyword>
<dbReference type="SMART" id="SM00944">
    <property type="entry name" value="Pro-kuma_activ"/>
    <property type="match status" value="1"/>
</dbReference>
<dbReference type="InterPro" id="IPR007253">
    <property type="entry name" value="Cell_wall-bd_2"/>
</dbReference>
<feature type="chain" id="PRO_5002982770" evidence="8">
    <location>
        <begin position="37"/>
        <end position="998"/>
    </location>
</feature>
<dbReference type="InterPro" id="IPR023828">
    <property type="entry name" value="Peptidase_S8_Ser-AS"/>
</dbReference>
<dbReference type="PROSITE" id="PS00138">
    <property type="entry name" value="SUBTILASE_SER"/>
    <property type="match status" value="1"/>
</dbReference>
<dbReference type="OrthoDB" id="3480681at2"/>
<feature type="domain" description="Peptidase S53" evidence="9">
    <location>
        <begin position="244"/>
        <end position="671"/>
    </location>
</feature>
<dbReference type="Gene3D" id="3.40.50.12090">
    <property type="match status" value="1"/>
</dbReference>
<evidence type="ECO:0000313" key="10">
    <source>
        <dbReference type="EMBL" id="ACU74663.1"/>
    </source>
</evidence>
<dbReference type="AlphaFoldDB" id="C7QDN9"/>
<dbReference type="STRING" id="479433.Caci_5805"/>
<name>C7QDN9_CATAD</name>
<comment type="cofactor">
    <cofactor evidence="1">
        <name>Ca(2+)</name>
        <dbReference type="ChEBI" id="CHEBI:29108"/>
    </cofactor>
</comment>
<keyword evidence="4" id="KW-0378">Hydrolase</keyword>
<dbReference type="SUPFAM" id="SSF52743">
    <property type="entry name" value="Subtilisin-like"/>
    <property type="match status" value="1"/>
</dbReference>
<dbReference type="PANTHER" id="PTHR14218">
    <property type="entry name" value="PROTEASE S8 TRIPEPTIDYL PEPTIDASE I CLN2"/>
    <property type="match status" value="1"/>
</dbReference>
<evidence type="ECO:0000256" key="3">
    <source>
        <dbReference type="ARBA" id="ARBA00022723"/>
    </source>
</evidence>
<keyword evidence="11" id="KW-1185">Reference proteome</keyword>
<keyword evidence="5" id="KW-0720">Serine protease</keyword>
<evidence type="ECO:0000313" key="11">
    <source>
        <dbReference type="Proteomes" id="UP000000851"/>
    </source>
</evidence>
<dbReference type="InterPro" id="IPR050819">
    <property type="entry name" value="Tripeptidyl-peptidase_I"/>
</dbReference>
<evidence type="ECO:0000256" key="7">
    <source>
        <dbReference type="ARBA" id="ARBA00023145"/>
    </source>
</evidence>
<dbReference type="RefSeq" id="WP_015794392.1">
    <property type="nucleotide sequence ID" value="NC_013131.1"/>
</dbReference>
<evidence type="ECO:0000259" key="9">
    <source>
        <dbReference type="PROSITE" id="PS51695"/>
    </source>
</evidence>
<sequence length="998" mass="100218" precursor="true">MPNAAQRRRAQAVMAGVFPVAIALVAASASASPAQADTQHHSTTNKILTDAHPAWATADKDRGVLPAAQQISTRVYLTGQDQAGLAALARAASDPSSPDYQHYLTPAQVQARFGATPAQLAAVQKWLTGAGLKVSAVQSDWIDAVGDSAAVQRAFGTQIKDYQGTDGSVKYAASSSAVIPAAVADYVAGVSGLSQAAVRVHADSAKVNAANAANQSCSPSWGANTSTAWPAGVNPGPTPLLPCSYTPKQLRDAYGVTKSGMTGKGATIAVVDWFASATMEGDANQFAVAHGDKPFAPGQYSEIKDASQWTNIDACGGQDNVAGEESLDVEMAHGLAPDANVLYVGANSCTDADLMSAEENIVDHHLADVVSNSWGEIMHTTDGEDLDPSEIAAYDRIFQKGAAEGIGFDFSSGDCGDDDPANYAGGGANCAGDSARKQTEWPTSDAWVTSVGGTTMATNAQGGYAWEAAMGDHVGVAAQGAPNWQPPAGRATVPFSFYFGGGGGTSEDIAQPFYQAGIVPSALANGGHDSTRAMRTVPDVAMNGALATSVLVGMTSGATYSEGGYGGTSVAAPEFSALQADAKQAAGHALGFANPSLYALNGGSAFHDVTAHPAGQPQVIEGIHVSTADPTRGTMYHAGQDTSLVAAAGYDDATGLGSPADDYLAKVATVTPLQPPAPPTNPGSPNAPVVKRIAGGDRYGTAISVSQSSFPKAGSASAVVLATGETFPDALSGAPLATKLGGPLLLTPSKTVDPAVVAEIHRVLAPGGKVYVLGGVNAVSDKVVAGLGLPGAQVSRVSGSDRFATSLAIAEQLGNPTGNVILATGDDFADALTAAPFSAVYGGPTGGPAAILLTDNRKLPPAVASYVAGAHAVAAVGVQATVADAGLKNRDASAQFGGTDRFATGAMVAGRFSAPKTVGVATGTQFADALTGAAMLAAAHSPLLLTQPTALPASTAAVLHGFSQALAGGSIELFGGRVAVSDGVEQQVAKAVGGRVES</sequence>
<gene>
    <name evidence="10" type="ordered locus">Caci_5805</name>
</gene>
<dbReference type="PROSITE" id="PS51695">
    <property type="entry name" value="SEDOLISIN"/>
    <property type="match status" value="1"/>
</dbReference>
<dbReference type="HOGENOM" id="CLU_304356_0_0_11"/>
<keyword evidence="7" id="KW-0865">Zymogen</keyword>
<evidence type="ECO:0000256" key="1">
    <source>
        <dbReference type="ARBA" id="ARBA00001913"/>
    </source>
</evidence>
<evidence type="ECO:0000256" key="4">
    <source>
        <dbReference type="ARBA" id="ARBA00022801"/>
    </source>
</evidence>
<dbReference type="InParanoid" id="C7QDN9"/>
<evidence type="ECO:0000256" key="5">
    <source>
        <dbReference type="ARBA" id="ARBA00022825"/>
    </source>
</evidence>
<dbReference type="InterPro" id="IPR015366">
    <property type="entry name" value="S53_propep"/>
</dbReference>
<dbReference type="SUPFAM" id="SSF54897">
    <property type="entry name" value="Protease propeptides/inhibitors"/>
    <property type="match status" value="1"/>
</dbReference>
<organism evidence="10 11">
    <name type="scientific">Catenulispora acidiphila (strain DSM 44928 / JCM 14897 / NBRC 102108 / NRRL B-24433 / ID139908)</name>
    <dbReference type="NCBI Taxonomy" id="479433"/>
    <lineage>
        <taxon>Bacteria</taxon>
        <taxon>Bacillati</taxon>
        <taxon>Actinomycetota</taxon>
        <taxon>Actinomycetes</taxon>
        <taxon>Catenulisporales</taxon>
        <taxon>Catenulisporaceae</taxon>
        <taxon>Catenulispora</taxon>
    </lineage>
</organism>
<evidence type="ECO:0000256" key="6">
    <source>
        <dbReference type="ARBA" id="ARBA00022837"/>
    </source>
</evidence>
<dbReference type="CDD" id="cd04056">
    <property type="entry name" value="Peptidases_S53"/>
    <property type="match status" value="1"/>
</dbReference>
<proteinExistence type="predicted"/>
<protein>
    <submittedName>
        <fullName evidence="10">Peptidase S53 propeptide</fullName>
    </submittedName>
</protein>
<dbReference type="Gene3D" id="3.40.50.200">
    <property type="entry name" value="Peptidase S8/S53 domain"/>
    <property type="match status" value="1"/>
</dbReference>
<dbReference type="Pfam" id="PF04122">
    <property type="entry name" value="CW_binding_2"/>
    <property type="match status" value="3"/>
</dbReference>
<keyword evidence="8" id="KW-0732">Signal</keyword>
<evidence type="ECO:0000256" key="8">
    <source>
        <dbReference type="SAM" id="SignalP"/>
    </source>
</evidence>
<dbReference type="InterPro" id="IPR030400">
    <property type="entry name" value="Sedolisin_dom"/>
</dbReference>
<accession>C7QDN9</accession>
<dbReference type="CDD" id="cd11377">
    <property type="entry name" value="Pro-peptidase_S53"/>
    <property type="match status" value="1"/>
</dbReference>
<dbReference type="Proteomes" id="UP000000851">
    <property type="component" value="Chromosome"/>
</dbReference>
<feature type="signal peptide" evidence="8">
    <location>
        <begin position="1"/>
        <end position="36"/>
    </location>
</feature>
<dbReference type="GO" id="GO:0046872">
    <property type="term" value="F:metal ion binding"/>
    <property type="evidence" value="ECO:0007669"/>
    <property type="project" value="UniProtKB-KW"/>
</dbReference>